<dbReference type="PANTHER" id="PTHR39207">
    <property type="entry name" value="ALPHA-GLUCURONIDASE A"/>
    <property type="match status" value="1"/>
</dbReference>
<evidence type="ECO:0000259" key="3">
    <source>
        <dbReference type="Pfam" id="PF07488"/>
    </source>
</evidence>
<dbReference type="Gene3D" id="3.90.1330.10">
    <property type="entry name" value="Alpha-glucuronidase, C-terminal domain"/>
    <property type="match status" value="1"/>
</dbReference>
<name>A0ABX8GK00_9CELL</name>
<dbReference type="Proteomes" id="UP000679335">
    <property type="component" value="Chromosome"/>
</dbReference>
<accession>A0ABX8GK00</accession>
<feature type="domain" description="Glycosyl hydrolase family 67 C-terminal" evidence="2">
    <location>
        <begin position="504"/>
        <end position="728"/>
    </location>
</feature>
<organism evidence="4 5">
    <name type="scientific">Cellulomonas dongxiuzhuiae</name>
    <dbReference type="NCBI Taxonomy" id="2819979"/>
    <lineage>
        <taxon>Bacteria</taxon>
        <taxon>Bacillati</taxon>
        <taxon>Actinomycetota</taxon>
        <taxon>Actinomycetes</taxon>
        <taxon>Micrococcales</taxon>
        <taxon>Cellulomonadaceae</taxon>
        <taxon>Cellulomonas</taxon>
    </lineage>
</organism>
<feature type="domain" description="Glycosyl hydrolase family 67 catalytic" evidence="3">
    <location>
        <begin position="174"/>
        <end position="503"/>
    </location>
</feature>
<dbReference type="Pfam" id="PF07477">
    <property type="entry name" value="Glyco_hydro_67C"/>
    <property type="match status" value="1"/>
</dbReference>
<dbReference type="InterPro" id="IPR011100">
    <property type="entry name" value="Glyco_hydro_67_cat"/>
</dbReference>
<evidence type="ECO:0000259" key="2">
    <source>
        <dbReference type="Pfam" id="PF07477"/>
    </source>
</evidence>
<dbReference type="Pfam" id="PF07488">
    <property type="entry name" value="Glyco_hydro_67M"/>
    <property type="match status" value="1"/>
</dbReference>
<feature type="region of interest" description="Disordered" evidence="1">
    <location>
        <begin position="88"/>
        <end position="109"/>
    </location>
</feature>
<dbReference type="PANTHER" id="PTHR39207:SF1">
    <property type="entry name" value="ALPHA-GLUCURONIDASE A"/>
    <property type="match status" value="1"/>
</dbReference>
<dbReference type="InterPro" id="IPR017853">
    <property type="entry name" value="GH"/>
</dbReference>
<dbReference type="InterPro" id="IPR037054">
    <property type="entry name" value="A-glucoronidase_C_sf"/>
</dbReference>
<keyword evidence="5" id="KW-1185">Reference proteome</keyword>
<protein>
    <submittedName>
        <fullName evidence="4">Alpha-glucuronidase</fullName>
    </submittedName>
</protein>
<dbReference type="Gene3D" id="3.20.20.80">
    <property type="entry name" value="Glycosidases"/>
    <property type="match status" value="1"/>
</dbReference>
<proteinExistence type="predicted"/>
<feature type="compositionally biased region" description="Pro residues" evidence="1">
    <location>
        <begin position="96"/>
        <end position="109"/>
    </location>
</feature>
<dbReference type="RefSeq" id="WP_208196119.1">
    <property type="nucleotide sequence ID" value="NZ_CP076023.1"/>
</dbReference>
<dbReference type="InterPro" id="IPR011099">
    <property type="entry name" value="Glyco_hydro_67_C"/>
</dbReference>
<evidence type="ECO:0000256" key="1">
    <source>
        <dbReference type="SAM" id="MobiDB-lite"/>
    </source>
</evidence>
<sequence length="731" mass="79145">MSASTSTHVHPAWLPDAAFAPLGSRRVLVAVGPDAGPVGATVVDEVRRATATHGGSLTVLAPGEALPDAASVRSHDLVLVVASRAHTRGSGAARQVPPPALAEQPPHPNDPLVAAATDGALVATGGVADFSPDMFVRVRAAGTTVVVAGAAAGLLYGLHDVMRLGETAFGDCDIDVTDLPVAPVRMLDHWDNIDVHPVMGQVERGYAGGSIFYADGRVREDLSRVAAYARLLGSIGVNAVAINNVNVHRTEARLLTDGLDDVARVADVFRPHGVRTYLSVSFASPVVLGGLSTSDPADPDVQAWWAAAADRVYATIPDFGGFVVKADSEGQPGPFAYGRDHADGANLLARALRPHGGTVFWRAFVYNHEQDWRDRRTDRARAAYDHFAPLDGRFDDNVVLQVKYGPIDFQTREPISPVLAAMPRTRLAVELQVTQEYTGHQKHVCYLGPLWSQVLTFPLADDATRPVSWIVSGLPGPASDDDTGFLPAGGVTAVSNVGDDEFWTGHPLAQANLYAYGRLAWNPEADPVALLDEWIGLTFPGADPRVRETLHTLMDDSWLTYEAYTAPLGVGFMVDPGRQHYGPNVDGYEYSKWGTYHFADRDGIGVDRTVATGTGYAGQYPSPWRETYEDLATCPDELLLFFHHVPYGHVLHSGKSVVQHIYDSRADAVDVVTSWVDAWQTLHGLVDDRLHARVAERLTEQVRSATEWRDQLRSYFFRKSGVPDASGRPIY</sequence>
<evidence type="ECO:0000313" key="5">
    <source>
        <dbReference type="Proteomes" id="UP000679335"/>
    </source>
</evidence>
<dbReference type="EMBL" id="CP076023">
    <property type="protein sequence ID" value="QWC15559.1"/>
    <property type="molecule type" value="Genomic_DNA"/>
</dbReference>
<reference evidence="4 5" key="1">
    <citation type="submission" date="2021-05" db="EMBL/GenBank/DDBJ databases">
        <title>Novel species in genus Cellulomonas.</title>
        <authorList>
            <person name="Zhang G."/>
        </authorList>
    </citation>
    <scope>NUCLEOTIDE SEQUENCE [LARGE SCALE GENOMIC DNA]</scope>
    <source>
        <strain evidence="5">zg-ZUI157</strain>
    </source>
</reference>
<evidence type="ECO:0000313" key="4">
    <source>
        <dbReference type="EMBL" id="QWC15559.1"/>
    </source>
</evidence>
<gene>
    <name evidence="4" type="ORF">KKR89_14860</name>
</gene>
<dbReference type="SUPFAM" id="SSF51445">
    <property type="entry name" value="(Trans)glycosidases"/>
    <property type="match status" value="1"/>
</dbReference>